<dbReference type="InterPro" id="IPR026260">
    <property type="entry name" value="Thr_Synthase_bac/arc"/>
</dbReference>
<evidence type="ECO:0000256" key="14">
    <source>
        <dbReference type="PIRSR" id="PIRSR038945-1"/>
    </source>
</evidence>
<dbReference type="PIRSF" id="PIRSF038945">
    <property type="entry name" value="Thr_synthase"/>
    <property type="match status" value="1"/>
</dbReference>
<evidence type="ECO:0000256" key="1">
    <source>
        <dbReference type="ARBA" id="ARBA00001933"/>
    </source>
</evidence>
<comment type="cofactor">
    <cofactor evidence="1 13 14">
        <name>pyridoxal 5'-phosphate</name>
        <dbReference type="ChEBI" id="CHEBI:597326"/>
    </cofactor>
</comment>
<dbReference type="AlphaFoldDB" id="B7KK34"/>
<dbReference type="InterPro" id="IPR004450">
    <property type="entry name" value="Thr_synthase-like"/>
</dbReference>
<dbReference type="InterPro" id="IPR000634">
    <property type="entry name" value="Ser/Thr_deHydtase_PyrdxlP-BS"/>
</dbReference>
<evidence type="ECO:0000256" key="3">
    <source>
        <dbReference type="ARBA" id="ARBA00004979"/>
    </source>
</evidence>
<evidence type="ECO:0000256" key="9">
    <source>
        <dbReference type="ARBA" id="ARBA00022898"/>
    </source>
</evidence>
<evidence type="ECO:0000313" key="18">
    <source>
        <dbReference type="EMBL" id="ACK70919.1"/>
    </source>
</evidence>
<evidence type="ECO:0000256" key="10">
    <source>
        <dbReference type="ARBA" id="ARBA00023239"/>
    </source>
</evidence>
<reference evidence="19" key="1">
    <citation type="journal article" date="2011" name="MBio">
        <title>Novel metabolic attributes of the genus Cyanothece, comprising a group of unicellular nitrogen-fixing Cyanobacteria.</title>
        <authorList>
            <person name="Bandyopadhyay A."/>
            <person name="Elvitigala T."/>
            <person name="Welsh E."/>
            <person name="Stockel J."/>
            <person name="Liberton M."/>
            <person name="Min H."/>
            <person name="Sherman L.A."/>
            <person name="Pakrasi H.B."/>
        </authorList>
    </citation>
    <scope>NUCLEOTIDE SEQUENCE [LARGE SCALE GENOMIC DNA]</scope>
    <source>
        <strain evidence="19">PCC 7424</strain>
    </source>
</reference>
<feature type="domain" description="Rhodanese" evidence="17">
    <location>
        <begin position="107"/>
        <end position="150"/>
    </location>
</feature>
<dbReference type="Gene3D" id="3.40.50.1100">
    <property type="match status" value="2"/>
</dbReference>
<dbReference type="eggNOG" id="COG0498">
    <property type="taxonomic scope" value="Bacteria"/>
</dbReference>
<feature type="binding site" evidence="14">
    <location>
        <begin position="214"/>
        <end position="218"/>
    </location>
    <ligand>
        <name>pyridoxal 5'-phosphate</name>
        <dbReference type="ChEBI" id="CHEBI:597326"/>
    </ligand>
</feature>
<feature type="binding site" evidence="14">
    <location>
        <position position="342"/>
    </location>
    <ligand>
        <name>pyridoxal 5'-phosphate</name>
        <dbReference type="ChEBI" id="CHEBI:597326"/>
    </ligand>
</feature>
<keyword evidence="8 13" id="KW-0791">Threonine biosynthesis</keyword>
<dbReference type="OrthoDB" id="9778118at2"/>
<protein>
    <recommendedName>
        <fullName evidence="6 12">Threonine synthase</fullName>
        <ecNumber evidence="5 12">4.2.3.1</ecNumber>
    </recommendedName>
</protein>
<dbReference type="HOGENOM" id="CLU_028142_0_0_3"/>
<feature type="region of interest" description="Disordered" evidence="16">
    <location>
        <begin position="1"/>
        <end position="25"/>
    </location>
</feature>
<dbReference type="InterPro" id="IPR001926">
    <property type="entry name" value="TrpB-like_PALP"/>
</dbReference>
<keyword evidence="19" id="KW-1185">Reference proteome</keyword>
<keyword evidence="9 13" id="KW-0663">Pyridoxal phosphate</keyword>
<comment type="catalytic activity">
    <reaction evidence="11 13">
        <text>O-phospho-L-homoserine + H2O = L-threonine + phosphate</text>
        <dbReference type="Rhea" id="RHEA:10840"/>
        <dbReference type="ChEBI" id="CHEBI:15377"/>
        <dbReference type="ChEBI" id="CHEBI:43474"/>
        <dbReference type="ChEBI" id="CHEBI:57590"/>
        <dbReference type="ChEBI" id="CHEBI:57926"/>
        <dbReference type="EC" id="4.2.3.1"/>
    </reaction>
</comment>
<evidence type="ECO:0000256" key="12">
    <source>
        <dbReference type="NCBIfam" id="TIGR00260"/>
    </source>
</evidence>
<dbReference type="InterPro" id="IPR050214">
    <property type="entry name" value="Cys_Synth/Cystath_Beta-Synth"/>
</dbReference>
<dbReference type="KEGG" id="cyc:PCC7424_2502"/>
<evidence type="ECO:0000256" key="16">
    <source>
        <dbReference type="SAM" id="MobiDB-lite"/>
    </source>
</evidence>
<dbReference type="NCBIfam" id="TIGR00260">
    <property type="entry name" value="thrC"/>
    <property type="match status" value="1"/>
</dbReference>
<dbReference type="PANTHER" id="PTHR10314">
    <property type="entry name" value="CYSTATHIONINE BETA-SYNTHASE"/>
    <property type="match status" value="1"/>
</dbReference>
<comment type="similarity">
    <text evidence="4 13">Belongs to the threonine synthase family.</text>
</comment>
<gene>
    <name evidence="18" type="ordered locus">PCC7424_2502</name>
</gene>
<dbReference type="UniPathway" id="UPA00050">
    <property type="reaction ID" value="UER00065"/>
</dbReference>
<dbReference type="PROSITE" id="PS50206">
    <property type="entry name" value="RHODANESE_3"/>
    <property type="match status" value="1"/>
</dbReference>
<comment type="pathway">
    <text evidence="3 13">Amino-acid biosynthesis; L-threonine biosynthesis; L-threonine from L-aspartate: step 5/5.</text>
</comment>
<dbReference type="EMBL" id="CP001291">
    <property type="protein sequence ID" value="ACK70919.1"/>
    <property type="molecule type" value="Genomic_DNA"/>
</dbReference>
<evidence type="ECO:0000256" key="7">
    <source>
        <dbReference type="ARBA" id="ARBA00022605"/>
    </source>
</evidence>
<evidence type="ECO:0000256" key="11">
    <source>
        <dbReference type="ARBA" id="ARBA00049144"/>
    </source>
</evidence>
<sequence length="377" mass="40099">MVIQKLTPKPPINSSSSVDTPPNSDFKPWRGLIETYRPYLPVTDATPVITLLEGNTPLIPVPYISQQIGKGVKVLVKFDGLNPTGSFKDRGMTMAISKAKEEGAKAVICASTGNTSASAAAYARRAGMRAFVIIPDGYVAMGKLAQALVYGAEVIAIEGNFDDALKIVRGLSENYPVTLVNSINPYRLEGQKTAAFEVVDTLGNAPDWLCIPVGNAGNISAYWMGFCQYHQQGKCDRLPKMMGFQAAGAAPFILGQPVPHPETIATAIRIGNPANWDKALGVKEASQGEFNRVTDEEILEAYRLLAAQEGIFCEPASATSVAGLLKVKDQVPAEATVVCVLTGNGLKDPDAAINNCNNQVKAGITPDLSVVAKVMGF</sequence>
<dbReference type="EC" id="4.2.3.1" evidence="5 12"/>
<dbReference type="STRING" id="65393.PCC7424_2502"/>
<comment type="function">
    <text evidence="2 13">Catalyzes the gamma-elimination of phosphate from L-phosphohomoserine and the beta-addition of water to produce L-threonine.</text>
</comment>
<dbReference type="Pfam" id="PF00291">
    <property type="entry name" value="PALP"/>
    <property type="match status" value="1"/>
</dbReference>
<dbReference type="GO" id="GO:0030170">
    <property type="term" value="F:pyridoxal phosphate binding"/>
    <property type="evidence" value="ECO:0007669"/>
    <property type="project" value="InterPro"/>
</dbReference>
<keyword evidence="7 13" id="KW-0028">Amino-acid biosynthesis</keyword>
<dbReference type="GO" id="GO:0009088">
    <property type="term" value="P:threonine biosynthetic process"/>
    <property type="evidence" value="ECO:0007669"/>
    <property type="project" value="UniProtKB-UniRule"/>
</dbReference>
<name>B7KK34_GLOC7</name>
<evidence type="ECO:0000256" key="2">
    <source>
        <dbReference type="ARBA" id="ARBA00003648"/>
    </source>
</evidence>
<evidence type="ECO:0000256" key="15">
    <source>
        <dbReference type="PIRSR" id="PIRSR038945-2"/>
    </source>
</evidence>
<evidence type="ECO:0000256" key="5">
    <source>
        <dbReference type="ARBA" id="ARBA00013028"/>
    </source>
</evidence>
<dbReference type="InterPro" id="IPR001763">
    <property type="entry name" value="Rhodanese-like_dom"/>
</dbReference>
<evidence type="ECO:0000256" key="6">
    <source>
        <dbReference type="ARBA" id="ARBA00018679"/>
    </source>
</evidence>
<dbReference type="FunFam" id="3.40.50.1100:FF:000014">
    <property type="entry name" value="Threonine synthase"/>
    <property type="match status" value="1"/>
</dbReference>
<dbReference type="CDD" id="cd01563">
    <property type="entry name" value="Thr-synth_1"/>
    <property type="match status" value="1"/>
</dbReference>
<dbReference type="GO" id="GO:0004795">
    <property type="term" value="F:threonine synthase activity"/>
    <property type="evidence" value="ECO:0007669"/>
    <property type="project" value="UniProtKB-UniRule"/>
</dbReference>
<evidence type="ECO:0000313" key="19">
    <source>
        <dbReference type="Proteomes" id="UP000002384"/>
    </source>
</evidence>
<proteinExistence type="inferred from homology"/>
<feature type="modified residue" description="N6-(pyridoxal phosphate)lysine" evidence="15">
    <location>
        <position position="88"/>
    </location>
</feature>
<dbReference type="InterPro" id="IPR036052">
    <property type="entry name" value="TrpB-like_PALP_sf"/>
</dbReference>
<evidence type="ECO:0000256" key="13">
    <source>
        <dbReference type="PIRNR" id="PIRNR038945"/>
    </source>
</evidence>
<dbReference type="Proteomes" id="UP000002384">
    <property type="component" value="Chromosome"/>
</dbReference>
<dbReference type="SUPFAM" id="SSF53686">
    <property type="entry name" value="Tryptophan synthase beta subunit-like PLP-dependent enzymes"/>
    <property type="match status" value="1"/>
</dbReference>
<dbReference type="PROSITE" id="PS00165">
    <property type="entry name" value="DEHYDRATASE_SER_THR"/>
    <property type="match status" value="1"/>
</dbReference>
<feature type="binding site" evidence="14">
    <location>
        <position position="114"/>
    </location>
    <ligand>
        <name>pyridoxal 5'-phosphate</name>
        <dbReference type="ChEBI" id="CHEBI:597326"/>
    </ligand>
</feature>
<keyword evidence="10 13" id="KW-0456">Lyase</keyword>
<evidence type="ECO:0000256" key="4">
    <source>
        <dbReference type="ARBA" id="ARBA00005517"/>
    </source>
</evidence>
<organism evidence="18 19">
    <name type="scientific">Gloeothece citriformis (strain PCC 7424)</name>
    <name type="common">Cyanothece sp. (strain PCC 7424)</name>
    <dbReference type="NCBI Taxonomy" id="65393"/>
    <lineage>
        <taxon>Bacteria</taxon>
        <taxon>Bacillati</taxon>
        <taxon>Cyanobacteriota</taxon>
        <taxon>Cyanophyceae</taxon>
        <taxon>Oscillatoriophycideae</taxon>
        <taxon>Chroococcales</taxon>
        <taxon>Aphanothecaceae</taxon>
        <taxon>Gloeothece</taxon>
        <taxon>Gloeothece citriformis</taxon>
    </lineage>
</organism>
<evidence type="ECO:0000256" key="8">
    <source>
        <dbReference type="ARBA" id="ARBA00022697"/>
    </source>
</evidence>
<dbReference type="RefSeq" id="WP_015954523.1">
    <property type="nucleotide sequence ID" value="NC_011729.1"/>
</dbReference>
<dbReference type="FunFam" id="3.40.50.1100:FF:000013">
    <property type="entry name" value="Threonine synthase"/>
    <property type="match status" value="1"/>
</dbReference>
<accession>B7KK34</accession>
<feature type="compositionally biased region" description="Polar residues" evidence="16">
    <location>
        <begin position="12"/>
        <end position="23"/>
    </location>
</feature>
<evidence type="ECO:0000259" key="17">
    <source>
        <dbReference type="PROSITE" id="PS50206"/>
    </source>
</evidence>